<accession>A0ABR9DQT8</accession>
<comment type="caution">
    <text evidence="5">The sequence shown here is derived from an EMBL/GenBank/DDBJ whole genome shotgun (WGS) entry which is preliminary data.</text>
</comment>
<evidence type="ECO:0000256" key="3">
    <source>
        <dbReference type="ARBA" id="ARBA00023315"/>
    </source>
</evidence>
<dbReference type="InterPro" id="IPR028345">
    <property type="entry name" value="Antibiotic_NAT-like"/>
</dbReference>
<comment type="catalytic activity">
    <reaction evidence="4">
        <text>a 2-deoxystreptamine antibiotic + acetyl-CoA = an N(3)-acetyl-2-deoxystreptamine antibiotic + CoA + H(+)</text>
        <dbReference type="Rhea" id="RHEA:12665"/>
        <dbReference type="ChEBI" id="CHEBI:15378"/>
        <dbReference type="ChEBI" id="CHEBI:57287"/>
        <dbReference type="ChEBI" id="CHEBI:57288"/>
        <dbReference type="ChEBI" id="CHEBI:57921"/>
        <dbReference type="ChEBI" id="CHEBI:77452"/>
        <dbReference type="EC" id="2.3.1.81"/>
    </reaction>
</comment>
<keyword evidence="4" id="KW-0046">Antibiotic resistance</keyword>
<evidence type="ECO:0000313" key="5">
    <source>
        <dbReference type="EMBL" id="MBD9699309.1"/>
    </source>
</evidence>
<name>A0ABR9DQT8_9MICO</name>
<keyword evidence="2 4" id="KW-0808">Transferase</keyword>
<dbReference type="EC" id="2.3.1.-" evidence="4"/>
<organism evidence="5 6">
    <name type="scientific">Flavimobilis rhizosphaerae</name>
    <dbReference type="NCBI Taxonomy" id="2775421"/>
    <lineage>
        <taxon>Bacteria</taxon>
        <taxon>Bacillati</taxon>
        <taxon>Actinomycetota</taxon>
        <taxon>Actinomycetes</taxon>
        <taxon>Micrococcales</taxon>
        <taxon>Jonesiaceae</taxon>
        <taxon>Flavimobilis</taxon>
    </lineage>
</organism>
<reference evidence="5 6" key="1">
    <citation type="submission" date="2020-09" db="EMBL/GenBank/DDBJ databases">
        <title>Flavimobilis rhizosphaerae sp. nov., isolated from rhizosphere soil of Spartina alterniflora.</title>
        <authorList>
            <person name="Hanqin C."/>
        </authorList>
    </citation>
    <scope>NUCLEOTIDE SEQUENCE [LARGE SCALE GENOMIC DNA]</scope>
    <source>
        <strain evidence="5 6">GY 10621</strain>
    </source>
</reference>
<dbReference type="Pfam" id="PF02522">
    <property type="entry name" value="Antibiotic_NAT"/>
    <property type="match status" value="1"/>
</dbReference>
<protein>
    <recommendedName>
        <fullName evidence="4">Aminoglycoside N(3)-acetyltransferase</fullName>
        <ecNumber evidence="4">2.3.1.-</ecNumber>
    </recommendedName>
</protein>
<evidence type="ECO:0000256" key="2">
    <source>
        <dbReference type="ARBA" id="ARBA00022679"/>
    </source>
</evidence>
<dbReference type="PANTHER" id="PTHR11104">
    <property type="entry name" value="AMINOGLYCOSIDE N3-ACETYLTRANSFERASE"/>
    <property type="match status" value="1"/>
</dbReference>
<evidence type="ECO:0000256" key="4">
    <source>
        <dbReference type="RuleBase" id="RU365031"/>
    </source>
</evidence>
<dbReference type="PANTHER" id="PTHR11104:SF0">
    <property type="entry name" value="SPBETA PROPHAGE-DERIVED AMINOGLYCOSIDE N(3')-ACETYLTRANSFERASE-LIKE PROTEIN YOKD"/>
    <property type="match status" value="1"/>
</dbReference>
<dbReference type="Proteomes" id="UP000642107">
    <property type="component" value="Unassembled WGS sequence"/>
</dbReference>
<dbReference type="SUPFAM" id="SSF110710">
    <property type="entry name" value="TTHA0583/YokD-like"/>
    <property type="match status" value="1"/>
</dbReference>
<dbReference type="InterPro" id="IPR003679">
    <property type="entry name" value="Amioglycoside_AcTrfase"/>
</dbReference>
<proteinExistence type="inferred from homology"/>
<dbReference type="EMBL" id="JACZDF010000003">
    <property type="protein sequence ID" value="MBD9699309.1"/>
    <property type="molecule type" value="Genomic_DNA"/>
</dbReference>
<comment type="similarity">
    <text evidence="1 4">Belongs to the antibiotic N-acetyltransferase family.</text>
</comment>
<sequence length="249" mass="26830">MVHTAMSRLGHVVGAEDGLLRGILDAVGPDGTTVMPAQSWQLCDPAFLRLPDIDPEWYPLLRDHLPPYDPARTPTRTMGAVAELFRTWPGVLRSGHPQRSVAALGPHASRVTAVHDLDDAAGERSPMRALEDLDALVCLLGTGFDSCTALHLAENRTDWPGRTVVDQGAPMTVDGERRWVTWREVVPADEDFGACGAGFRAAHPALVASARLGAAEVVVVPVRELVAYATNWFAEHRGGSVLAAQPRGR</sequence>
<keyword evidence="3 4" id="KW-0012">Acyltransferase</keyword>
<keyword evidence="6" id="KW-1185">Reference proteome</keyword>
<evidence type="ECO:0000256" key="1">
    <source>
        <dbReference type="ARBA" id="ARBA00006383"/>
    </source>
</evidence>
<evidence type="ECO:0000313" key="6">
    <source>
        <dbReference type="Proteomes" id="UP000642107"/>
    </source>
</evidence>
<gene>
    <name evidence="5" type="ORF">IGS67_07365</name>
</gene>